<dbReference type="InterPro" id="IPR004182">
    <property type="entry name" value="GRAM"/>
</dbReference>
<keyword evidence="4" id="KW-0472">Membrane</keyword>
<dbReference type="GO" id="GO:0140268">
    <property type="term" value="C:endoplasmic reticulum-plasma membrane contact site"/>
    <property type="evidence" value="ECO:0000318"/>
    <property type="project" value="GO_Central"/>
</dbReference>
<feature type="region of interest" description="Disordered" evidence="5">
    <location>
        <begin position="240"/>
        <end position="304"/>
    </location>
</feature>
<keyword evidence="8" id="KW-1185">Reference proteome</keyword>
<dbReference type="InParanoid" id="B3RW86"/>
<dbReference type="GO" id="GO:0005789">
    <property type="term" value="C:endoplasmic reticulum membrane"/>
    <property type="evidence" value="ECO:0000318"/>
    <property type="project" value="GO_Central"/>
</dbReference>
<dbReference type="PANTHER" id="PTHR23319">
    <property type="entry name" value="GRAM DOMAIN CONTAINING 1B, ISOFORM E"/>
    <property type="match status" value="1"/>
</dbReference>
<keyword evidence="3" id="KW-1133">Transmembrane helix</keyword>
<feature type="region of interest" description="Disordered" evidence="5">
    <location>
        <begin position="33"/>
        <end position="102"/>
    </location>
</feature>
<feature type="compositionally biased region" description="Polar residues" evidence="5">
    <location>
        <begin position="270"/>
        <end position="296"/>
    </location>
</feature>
<proteinExistence type="predicted"/>
<organism evidence="7 8">
    <name type="scientific">Trichoplax adhaerens</name>
    <name type="common">Trichoplax reptans</name>
    <dbReference type="NCBI Taxonomy" id="10228"/>
    <lineage>
        <taxon>Eukaryota</taxon>
        <taxon>Metazoa</taxon>
        <taxon>Placozoa</taxon>
        <taxon>Uniplacotomia</taxon>
        <taxon>Trichoplacea</taxon>
        <taxon>Trichoplacidae</taxon>
        <taxon>Trichoplax</taxon>
    </lineage>
</organism>
<dbReference type="PROSITE" id="PS51778">
    <property type="entry name" value="VAST"/>
    <property type="match status" value="1"/>
</dbReference>
<evidence type="ECO:0000256" key="1">
    <source>
        <dbReference type="ARBA" id="ARBA00004167"/>
    </source>
</evidence>
<dbReference type="CTD" id="6753379"/>
<dbReference type="AlphaFoldDB" id="B3RW86"/>
<evidence type="ECO:0000313" key="8">
    <source>
        <dbReference type="Proteomes" id="UP000009022"/>
    </source>
</evidence>
<dbReference type="Gene3D" id="2.30.29.30">
    <property type="entry name" value="Pleckstrin-homology domain (PH domain)/Phosphotyrosine-binding domain (PTB)"/>
    <property type="match status" value="1"/>
</dbReference>
<dbReference type="GO" id="GO:0120015">
    <property type="term" value="F:sterol transfer activity"/>
    <property type="evidence" value="ECO:0000318"/>
    <property type="project" value="GO_Central"/>
</dbReference>
<dbReference type="SMART" id="SM00568">
    <property type="entry name" value="GRAM"/>
    <property type="match status" value="1"/>
</dbReference>
<evidence type="ECO:0000256" key="5">
    <source>
        <dbReference type="SAM" id="MobiDB-lite"/>
    </source>
</evidence>
<feature type="compositionally biased region" description="Polar residues" evidence="5">
    <location>
        <begin position="68"/>
        <end position="79"/>
    </location>
</feature>
<dbReference type="EMBL" id="DS985244">
    <property type="protein sequence ID" value="EDV25626.1"/>
    <property type="molecule type" value="Genomic_DNA"/>
</dbReference>
<dbReference type="Proteomes" id="UP000009022">
    <property type="component" value="Unassembled WGS sequence"/>
</dbReference>
<dbReference type="STRING" id="10228.B3RW86"/>
<dbReference type="FunCoup" id="B3RW86">
    <property type="interactions" value="1072"/>
</dbReference>
<name>B3RW86_TRIAD</name>
<dbReference type="PANTHER" id="PTHR23319:SF4">
    <property type="entry name" value="GRAM DOMAIN CONTAINING 1B, ISOFORM E"/>
    <property type="match status" value="1"/>
</dbReference>
<sequence length="744" mass="85107">MTIHHENCLPTLILKNRAINDLILDRKLLNIPGLDDEENKTSSRHSSPITISSSKSNTPEGALGNSPAIPNSTRSTMSDVNARASPTPLTSSKSNNTEITAKKKKEINKEKKQALQDWIPVASPLHQALSSNYWSRYEEFHKLFSDLPDTEKLLTDHSCAVQRDILLHGRLYASQNWFCFYANIFGWETCYFFTSFSSRETAYMKIFRIWQNALMQEDGLNAVDLLCQLRSLDKTVDVDKDQDNKHMTKSRSAETLSVDKDDTPDANENAYLSATNKEQEEQSLYSAGQTDASSDYSEAESTDQIDVDMCDPGEVIYEDPDTLPKTFIDEVYPVNVDTLFKTIFTGSETYYKFINERKTFDFVDDVWHEQDDGTKVRSVKYTITLNHSIGPKTSVTNELQKLSELSRKGHIYIVDCEVYNSPSIPYGESFYTQERFIVTRISHNKCRLRVSGGIKYKKSVWTIVKSLIDKNVYEGLDATLKVLHKHVENDIDNGSVVTRNRRKLKNNIKHLAKEVPEICDNKTSNDSDTTAPTTDSFTGMVAIPIAYKKHLCSILFGVMTNQLLLNISLHNDDGKCQVPTTQEEWMNLLNQQKIIRNKEKAEFLKRIQHVEESIEKTMEYLKQLKDDILCDYAETVEAFRVVNNEIKIVFRMSTKNVPISDLYRMLIKALGKLLYEITPKWLSFTFVGTVIIIGIINKIYHSCPENNNKLKLLILSLWKDIEGSTLHQNSVRIKLIFQAMVTFN</sequence>
<dbReference type="InterPro" id="IPR031968">
    <property type="entry name" value="VASt"/>
</dbReference>
<evidence type="ECO:0000256" key="2">
    <source>
        <dbReference type="ARBA" id="ARBA00022692"/>
    </source>
</evidence>
<dbReference type="Pfam" id="PF02893">
    <property type="entry name" value="GRAM"/>
    <property type="match status" value="1"/>
</dbReference>
<feature type="compositionally biased region" description="Low complexity" evidence="5">
    <location>
        <begin position="44"/>
        <end position="56"/>
    </location>
</feature>
<feature type="domain" description="VASt" evidence="6">
    <location>
        <begin position="323"/>
        <end position="523"/>
    </location>
</feature>
<evidence type="ECO:0000259" key="6">
    <source>
        <dbReference type="PROSITE" id="PS51778"/>
    </source>
</evidence>
<comment type="subcellular location">
    <subcellularLocation>
        <location evidence="1">Membrane</location>
        <topology evidence="1">Single-pass membrane protein</topology>
    </subcellularLocation>
</comment>
<evidence type="ECO:0000256" key="3">
    <source>
        <dbReference type="ARBA" id="ARBA00022989"/>
    </source>
</evidence>
<dbReference type="InterPro" id="IPR011993">
    <property type="entry name" value="PH-like_dom_sf"/>
</dbReference>
<reference evidence="7 8" key="1">
    <citation type="journal article" date="2008" name="Nature">
        <title>The Trichoplax genome and the nature of placozoans.</title>
        <authorList>
            <person name="Srivastava M."/>
            <person name="Begovic E."/>
            <person name="Chapman J."/>
            <person name="Putnam N.H."/>
            <person name="Hellsten U."/>
            <person name="Kawashima T."/>
            <person name="Kuo A."/>
            <person name="Mitros T."/>
            <person name="Salamov A."/>
            <person name="Carpenter M.L."/>
            <person name="Signorovitch A.Y."/>
            <person name="Moreno M.A."/>
            <person name="Kamm K."/>
            <person name="Grimwood J."/>
            <person name="Schmutz J."/>
            <person name="Shapiro H."/>
            <person name="Grigoriev I.V."/>
            <person name="Buss L.W."/>
            <person name="Schierwater B."/>
            <person name="Dellaporta S.L."/>
            <person name="Rokhsar D.S."/>
        </authorList>
    </citation>
    <scope>NUCLEOTIDE SEQUENCE [LARGE SCALE GENOMIC DNA]</scope>
    <source>
        <strain evidence="7 8">Grell-BS-1999</strain>
    </source>
</reference>
<dbReference type="HOGENOM" id="CLU_373557_0_0_1"/>
<dbReference type="GO" id="GO:0032366">
    <property type="term" value="P:intracellular sterol transport"/>
    <property type="evidence" value="ECO:0000318"/>
    <property type="project" value="GO_Central"/>
</dbReference>
<dbReference type="KEGG" id="tad:TRIADDRAFT_55922"/>
<dbReference type="RefSeq" id="XP_002111659.1">
    <property type="nucleotide sequence ID" value="XM_002111623.1"/>
</dbReference>
<dbReference type="Pfam" id="PF16016">
    <property type="entry name" value="VASt"/>
    <property type="match status" value="1"/>
</dbReference>
<dbReference type="GO" id="GO:0005886">
    <property type="term" value="C:plasma membrane"/>
    <property type="evidence" value="ECO:0000318"/>
    <property type="project" value="GO_Central"/>
</dbReference>
<dbReference type="GeneID" id="6753379"/>
<dbReference type="InterPro" id="IPR051482">
    <property type="entry name" value="Cholesterol_transport"/>
</dbReference>
<gene>
    <name evidence="7" type="ORF">TRIADDRAFT_55922</name>
</gene>
<evidence type="ECO:0000256" key="4">
    <source>
        <dbReference type="ARBA" id="ARBA00023136"/>
    </source>
</evidence>
<keyword evidence="2" id="KW-0812">Transmembrane</keyword>
<protein>
    <recommendedName>
        <fullName evidence="6">VASt domain-containing protein</fullName>
    </recommendedName>
</protein>
<accession>B3RW86</accession>
<dbReference type="OrthoDB" id="2162691at2759"/>
<evidence type="ECO:0000313" key="7">
    <source>
        <dbReference type="EMBL" id="EDV25626.1"/>
    </source>
</evidence>
<dbReference type="GO" id="GO:0032934">
    <property type="term" value="F:sterol binding"/>
    <property type="evidence" value="ECO:0000318"/>
    <property type="project" value="GO_Central"/>
</dbReference>
<dbReference type="eggNOG" id="KOG1032">
    <property type="taxonomic scope" value="Eukaryota"/>
</dbReference>
<dbReference type="PhylomeDB" id="B3RW86"/>